<comment type="caution">
    <text evidence="1">The sequence shown here is derived from an EMBL/GenBank/DDBJ whole genome shotgun (WGS) entry which is preliminary data.</text>
</comment>
<dbReference type="EMBL" id="UYIN01000024">
    <property type="protein sequence ID" value="VDG74630.1"/>
    <property type="molecule type" value="Genomic_DNA"/>
</dbReference>
<proteinExistence type="predicted"/>
<sequence length="126" mass="14716">MINVAKAITDPRFSQKFEVFRKSGEWIRGRFEEIEKEISMIGVIAPSKPKEIEMIPEGDRVGGEITIHTIRKLYTTHAIQDEESEDEFEGTSDQIEWQGKRYKLYQVNDYSQYGYYQAIGMRLVSN</sequence>
<dbReference type="RefSeq" id="WP_125150200.1">
    <property type="nucleotide sequence ID" value="NZ_UYIN01000024.1"/>
</dbReference>
<dbReference type="Proteomes" id="UP000277570">
    <property type="component" value="Unassembled WGS sequence"/>
</dbReference>
<evidence type="ECO:0000313" key="2">
    <source>
        <dbReference type="Proteomes" id="UP000277570"/>
    </source>
</evidence>
<gene>
    <name evidence="1" type="ORF">NCTC10913_04882</name>
</gene>
<evidence type="ECO:0008006" key="3">
    <source>
        <dbReference type="Google" id="ProtNLM"/>
    </source>
</evidence>
<name>A0ABY6T229_9CLOT</name>
<protein>
    <recommendedName>
        <fullName evidence="3">Phage protein</fullName>
    </recommendedName>
</protein>
<evidence type="ECO:0000313" key="1">
    <source>
        <dbReference type="EMBL" id="VDG74630.1"/>
    </source>
</evidence>
<reference evidence="1 2" key="1">
    <citation type="submission" date="2018-11" db="EMBL/GenBank/DDBJ databases">
        <authorList>
            <consortium name="Pathogen Informatics"/>
        </authorList>
    </citation>
    <scope>NUCLEOTIDE SEQUENCE [LARGE SCALE GENOMIC DNA]</scope>
    <source>
        <strain evidence="1 2">NCTC10913</strain>
    </source>
</reference>
<accession>A0ABY6T229</accession>
<organism evidence="1 2">
    <name type="scientific">Clostridium carnis</name>
    <dbReference type="NCBI Taxonomy" id="1530"/>
    <lineage>
        <taxon>Bacteria</taxon>
        <taxon>Bacillati</taxon>
        <taxon>Bacillota</taxon>
        <taxon>Clostridia</taxon>
        <taxon>Eubacteriales</taxon>
        <taxon>Clostridiaceae</taxon>
        <taxon>Clostridium</taxon>
    </lineage>
</organism>
<keyword evidence="2" id="KW-1185">Reference proteome</keyword>